<dbReference type="AlphaFoldDB" id="A0A368XKY4"/>
<dbReference type="EMBL" id="QPJK01000008">
    <property type="protein sequence ID" value="RCW67866.1"/>
    <property type="molecule type" value="Genomic_DNA"/>
</dbReference>
<dbReference type="Proteomes" id="UP000252884">
    <property type="component" value="Unassembled WGS sequence"/>
</dbReference>
<dbReference type="PANTHER" id="PTHR37691:SF1">
    <property type="entry name" value="BLR3518 PROTEIN"/>
    <property type="match status" value="1"/>
</dbReference>
<dbReference type="InterPro" id="IPR003787">
    <property type="entry name" value="Sulphur_relay_DsrE/F-like"/>
</dbReference>
<feature type="chain" id="PRO_5016562731" evidence="1">
    <location>
        <begin position="33"/>
        <end position="190"/>
    </location>
</feature>
<reference evidence="2 3" key="1">
    <citation type="submission" date="2018-07" db="EMBL/GenBank/DDBJ databases">
        <title>Genomic Encyclopedia of Type Strains, Phase IV (KMG-IV): sequencing the most valuable type-strain genomes for metagenomic binning, comparative biology and taxonomic classification.</title>
        <authorList>
            <person name="Goeker M."/>
        </authorList>
    </citation>
    <scope>NUCLEOTIDE SEQUENCE [LARGE SCALE GENOMIC DNA]</scope>
    <source>
        <strain evidence="2 3">DSM 21634</strain>
    </source>
</reference>
<comment type="caution">
    <text evidence="2">The sequence shown here is derived from an EMBL/GenBank/DDBJ whole genome shotgun (WGS) entry which is preliminary data.</text>
</comment>
<evidence type="ECO:0000313" key="3">
    <source>
        <dbReference type="Proteomes" id="UP000252884"/>
    </source>
</evidence>
<sequence>MQSSKIRGLALSWRVAVAGLALGLTMTGGAAAQDASHPVIAGYGAIMPAKDVANAPDPSLRYRVAFEVTRSASDNKEVNPALDRVARFVNLLGASGVHPAQGDIVVVIHGPATPSILTDAAYQARFHTENPNAALVAALQQAGVSVHVCSYALANQKIERSAVAKDVTIDVAAMTTLATLQLKGWALISG</sequence>
<dbReference type="SUPFAM" id="SSF75169">
    <property type="entry name" value="DsrEFH-like"/>
    <property type="match status" value="1"/>
</dbReference>
<evidence type="ECO:0000313" key="2">
    <source>
        <dbReference type="EMBL" id="RCW67866.1"/>
    </source>
</evidence>
<evidence type="ECO:0000256" key="1">
    <source>
        <dbReference type="SAM" id="SignalP"/>
    </source>
</evidence>
<keyword evidence="1" id="KW-0732">Signal</keyword>
<protein>
    <submittedName>
        <fullName evidence="2">Intracellular sulfur oxidation DsrE/DsrF family protein</fullName>
    </submittedName>
</protein>
<dbReference type="Gene3D" id="3.40.1260.10">
    <property type="entry name" value="DsrEFH-like"/>
    <property type="match status" value="1"/>
</dbReference>
<name>A0A368XKY4_9BURK</name>
<gene>
    <name evidence="2" type="ORF">DES41_10839</name>
</gene>
<dbReference type="Pfam" id="PF02635">
    <property type="entry name" value="DsrE"/>
    <property type="match status" value="1"/>
</dbReference>
<dbReference type="RefSeq" id="WP_228903378.1">
    <property type="nucleotide sequence ID" value="NZ_QPJK01000008.1"/>
</dbReference>
<proteinExistence type="predicted"/>
<accession>A0A368XKY4</accession>
<dbReference type="PANTHER" id="PTHR37691">
    <property type="entry name" value="BLR3518 PROTEIN"/>
    <property type="match status" value="1"/>
</dbReference>
<dbReference type="InterPro" id="IPR027396">
    <property type="entry name" value="DsrEFH-like"/>
</dbReference>
<feature type="signal peptide" evidence="1">
    <location>
        <begin position="1"/>
        <end position="32"/>
    </location>
</feature>
<organism evidence="2 3">
    <name type="scientific">Pseudorhodoferax soli</name>
    <dbReference type="NCBI Taxonomy" id="545864"/>
    <lineage>
        <taxon>Bacteria</taxon>
        <taxon>Pseudomonadati</taxon>
        <taxon>Pseudomonadota</taxon>
        <taxon>Betaproteobacteria</taxon>
        <taxon>Burkholderiales</taxon>
        <taxon>Comamonadaceae</taxon>
    </lineage>
</organism>
<keyword evidence="3" id="KW-1185">Reference proteome</keyword>